<proteinExistence type="inferred from homology"/>
<evidence type="ECO:0000256" key="13">
    <source>
        <dbReference type="RuleBase" id="RU363063"/>
    </source>
</evidence>
<dbReference type="PANTHER" id="PTHR11214:SF351">
    <property type="entry name" value="BETA-1,3-GALACTOSYLTRANSFERASE PVG3"/>
    <property type="match status" value="1"/>
</dbReference>
<keyword evidence="6" id="KW-0808">Transferase</keyword>
<evidence type="ECO:0000256" key="12">
    <source>
        <dbReference type="ARBA" id="ARBA00023211"/>
    </source>
</evidence>
<reference evidence="14" key="1">
    <citation type="submission" date="2020-02" db="EMBL/GenBank/DDBJ databases">
        <authorList>
            <person name="Scholz U."/>
            <person name="Mascher M."/>
            <person name="Fiebig A."/>
        </authorList>
    </citation>
    <scope>NUCLEOTIDE SEQUENCE</scope>
</reference>
<keyword evidence="9 13" id="KW-1133">Transmembrane helix</keyword>
<name>A0A7I8KLQ0_SPIIN</name>
<dbReference type="Gene3D" id="3.90.550.50">
    <property type="match status" value="1"/>
</dbReference>
<evidence type="ECO:0000256" key="10">
    <source>
        <dbReference type="ARBA" id="ARBA00023034"/>
    </source>
</evidence>
<evidence type="ECO:0000256" key="9">
    <source>
        <dbReference type="ARBA" id="ARBA00022989"/>
    </source>
</evidence>
<keyword evidence="7 13" id="KW-0812">Transmembrane</keyword>
<evidence type="ECO:0000256" key="7">
    <source>
        <dbReference type="ARBA" id="ARBA00022692"/>
    </source>
</evidence>
<evidence type="ECO:0000256" key="5">
    <source>
        <dbReference type="ARBA" id="ARBA00022676"/>
    </source>
</evidence>
<keyword evidence="5 13" id="KW-0328">Glycosyltransferase</keyword>
<dbReference type="GO" id="GO:0000139">
    <property type="term" value="C:Golgi membrane"/>
    <property type="evidence" value="ECO:0007669"/>
    <property type="project" value="UniProtKB-SubCell"/>
</dbReference>
<evidence type="ECO:0000313" key="14">
    <source>
        <dbReference type="EMBL" id="CAA7398707.1"/>
    </source>
</evidence>
<accession>A0A7I8KLQ0</accession>
<evidence type="ECO:0000256" key="4">
    <source>
        <dbReference type="ARBA" id="ARBA00008661"/>
    </source>
</evidence>
<evidence type="ECO:0000256" key="11">
    <source>
        <dbReference type="ARBA" id="ARBA00023136"/>
    </source>
</evidence>
<evidence type="ECO:0000313" key="15">
    <source>
        <dbReference type="Proteomes" id="UP000663760"/>
    </source>
</evidence>
<dbReference type="Proteomes" id="UP000663760">
    <property type="component" value="Chromosome 6"/>
</dbReference>
<comment type="pathway">
    <text evidence="3">Protein modification; protein glycosylation.</text>
</comment>
<keyword evidence="12 13" id="KW-0464">Manganese</keyword>
<dbReference type="EC" id="2.4.1.-" evidence="13"/>
<dbReference type="GO" id="GO:0016758">
    <property type="term" value="F:hexosyltransferase activity"/>
    <property type="evidence" value="ECO:0007669"/>
    <property type="project" value="InterPro"/>
</dbReference>
<keyword evidence="8 13" id="KW-0735">Signal-anchor</keyword>
<sequence>MKPSSSSPNSTLATVEKIALVLLPLTLVAFICAFNLPDQFRIERLISRGSNISPHAGDGATSAHTPEFRLLMGILTVADRYEARDRLRLLHALQPPVPAQIDARFVLCNVTGDEHRILVALEIMLYHDIIVLNCSENMNSGKTYAYFSALPELLSGEQEAPYDFVMKTDDDTYFRFPELVESLRRQPREDLYWGHEHPAGEKNPLFMRGMGYVLSWDLVRWIASTNVTRNNTAGPEDALVGEWLRAGGRGKNVYSTQGARLNYDDTKPVMYDFPYPPWTFVPNTIAVHRLKDRKKWATTLRYFNATRGLKPSKFYHLLN</sequence>
<keyword evidence="15" id="KW-1185">Reference proteome</keyword>
<evidence type="ECO:0000256" key="1">
    <source>
        <dbReference type="ARBA" id="ARBA00001936"/>
    </source>
</evidence>
<evidence type="ECO:0000256" key="2">
    <source>
        <dbReference type="ARBA" id="ARBA00004323"/>
    </source>
</evidence>
<comment type="subcellular location">
    <subcellularLocation>
        <location evidence="2 13">Golgi apparatus membrane</location>
        <topology evidence="2 13">Single-pass type II membrane protein</topology>
    </subcellularLocation>
</comment>
<evidence type="ECO:0000256" key="6">
    <source>
        <dbReference type="ARBA" id="ARBA00022679"/>
    </source>
</evidence>
<keyword evidence="10 13" id="KW-0333">Golgi apparatus</keyword>
<evidence type="ECO:0000256" key="8">
    <source>
        <dbReference type="ARBA" id="ARBA00022968"/>
    </source>
</evidence>
<comment type="cofactor">
    <cofactor evidence="1 13">
        <name>Mn(2+)</name>
        <dbReference type="ChEBI" id="CHEBI:29035"/>
    </cofactor>
</comment>
<dbReference type="OrthoDB" id="2139606at2759"/>
<dbReference type="UniPathway" id="UPA00378"/>
<gene>
    <name evidence="14" type="ORF">SI8410_06009372</name>
</gene>
<dbReference type="PANTHER" id="PTHR11214">
    <property type="entry name" value="BETA-1,3-N-ACETYLGLUCOSAMINYLTRANSFERASE"/>
    <property type="match status" value="1"/>
</dbReference>
<dbReference type="Pfam" id="PF01762">
    <property type="entry name" value="Galactosyl_T"/>
    <property type="match status" value="1"/>
</dbReference>
<dbReference type="AlphaFoldDB" id="A0A7I8KLQ0"/>
<feature type="transmembrane region" description="Helical" evidence="13">
    <location>
        <begin position="18"/>
        <end position="36"/>
    </location>
</feature>
<protein>
    <recommendedName>
        <fullName evidence="13">Hexosyltransferase</fullName>
        <ecNumber evidence="13">2.4.1.-</ecNumber>
    </recommendedName>
</protein>
<dbReference type="EMBL" id="LR746269">
    <property type="protein sequence ID" value="CAA7398707.1"/>
    <property type="molecule type" value="Genomic_DNA"/>
</dbReference>
<organism evidence="14 15">
    <name type="scientific">Spirodela intermedia</name>
    <name type="common">Intermediate duckweed</name>
    <dbReference type="NCBI Taxonomy" id="51605"/>
    <lineage>
        <taxon>Eukaryota</taxon>
        <taxon>Viridiplantae</taxon>
        <taxon>Streptophyta</taxon>
        <taxon>Embryophyta</taxon>
        <taxon>Tracheophyta</taxon>
        <taxon>Spermatophyta</taxon>
        <taxon>Magnoliopsida</taxon>
        <taxon>Liliopsida</taxon>
        <taxon>Araceae</taxon>
        <taxon>Lemnoideae</taxon>
        <taxon>Spirodela</taxon>
    </lineage>
</organism>
<keyword evidence="11 13" id="KW-0472">Membrane</keyword>
<comment type="similarity">
    <text evidence="4 13">Belongs to the glycosyltransferase 31 family.</text>
</comment>
<evidence type="ECO:0000256" key="3">
    <source>
        <dbReference type="ARBA" id="ARBA00004922"/>
    </source>
</evidence>
<dbReference type="InterPro" id="IPR002659">
    <property type="entry name" value="Glyco_trans_31"/>
</dbReference>